<evidence type="ECO:0000256" key="3">
    <source>
        <dbReference type="ARBA" id="ARBA00022692"/>
    </source>
</evidence>
<evidence type="ECO:0000313" key="9">
    <source>
        <dbReference type="EMBL" id="GIF77779.1"/>
    </source>
</evidence>
<sequence>MRLAYAHSVTRFLALAALGFGFDLTLLAVLDATTPLPPAATVTIAFWLTYALNFALNRTFAFHANGHGVRGQLARFAPQVLGDYVLTVVGVTALGALGLGLVPARIIAGGTNLVFNYVLYRWWTFRRRPEPPPAPAEEPALALAAADRTP</sequence>
<evidence type="ECO:0000259" key="8">
    <source>
        <dbReference type="Pfam" id="PF04138"/>
    </source>
</evidence>
<dbReference type="Proteomes" id="UP000604117">
    <property type="component" value="Unassembled WGS sequence"/>
</dbReference>
<evidence type="ECO:0000256" key="5">
    <source>
        <dbReference type="ARBA" id="ARBA00023136"/>
    </source>
</evidence>
<dbReference type="InterPro" id="IPR007267">
    <property type="entry name" value="GtrA_DPMS_TM"/>
</dbReference>
<comment type="similarity">
    <text evidence="2">Belongs to the GtrA family.</text>
</comment>
<comment type="caution">
    <text evidence="9">The sequence shown here is derived from an EMBL/GenBank/DDBJ whole genome shotgun (WGS) entry which is preliminary data.</text>
</comment>
<keyword evidence="3 7" id="KW-0812">Transmembrane</keyword>
<feature type="domain" description="GtrA/DPMS transmembrane" evidence="8">
    <location>
        <begin position="11"/>
        <end position="125"/>
    </location>
</feature>
<dbReference type="PANTHER" id="PTHR38459:SF1">
    <property type="entry name" value="PROPHAGE BACTOPRENOL-LINKED GLUCOSE TRANSLOCASE HOMOLOG"/>
    <property type="match status" value="1"/>
</dbReference>
<reference evidence="9 10" key="1">
    <citation type="submission" date="2021-01" db="EMBL/GenBank/DDBJ databases">
        <title>Whole genome shotgun sequence of Asanoa siamensis NBRC 107932.</title>
        <authorList>
            <person name="Komaki H."/>
            <person name="Tamura T."/>
        </authorList>
    </citation>
    <scope>NUCLEOTIDE SEQUENCE [LARGE SCALE GENOMIC DNA]</scope>
    <source>
        <strain evidence="9 10">NBRC 107932</strain>
    </source>
</reference>
<proteinExistence type="inferred from homology"/>
<evidence type="ECO:0000313" key="10">
    <source>
        <dbReference type="Proteomes" id="UP000604117"/>
    </source>
</evidence>
<dbReference type="EMBL" id="BONE01000103">
    <property type="protein sequence ID" value="GIF77779.1"/>
    <property type="molecule type" value="Genomic_DNA"/>
</dbReference>
<dbReference type="Pfam" id="PF04138">
    <property type="entry name" value="GtrA_DPMS_TM"/>
    <property type="match status" value="1"/>
</dbReference>
<organism evidence="9 10">
    <name type="scientific">Asanoa siamensis</name>
    <dbReference type="NCBI Taxonomy" id="926357"/>
    <lineage>
        <taxon>Bacteria</taxon>
        <taxon>Bacillati</taxon>
        <taxon>Actinomycetota</taxon>
        <taxon>Actinomycetes</taxon>
        <taxon>Micromonosporales</taxon>
        <taxon>Micromonosporaceae</taxon>
        <taxon>Asanoa</taxon>
    </lineage>
</organism>
<evidence type="ECO:0000256" key="7">
    <source>
        <dbReference type="SAM" id="Phobius"/>
    </source>
</evidence>
<feature type="compositionally biased region" description="Low complexity" evidence="6">
    <location>
        <begin position="137"/>
        <end position="150"/>
    </location>
</feature>
<name>A0ABQ4D2L0_9ACTN</name>
<gene>
    <name evidence="9" type="ORF">Asi02nite_72970</name>
</gene>
<accession>A0ABQ4D2L0</accession>
<keyword evidence="5 7" id="KW-0472">Membrane</keyword>
<feature type="transmembrane region" description="Helical" evidence="7">
    <location>
        <begin position="76"/>
        <end position="96"/>
    </location>
</feature>
<keyword evidence="10" id="KW-1185">Reference proteome</keyword>
<dbReference type="PANTHER" id="PTHR38459">
    <property type="entry name" value="PROPHAGE BACTOPRENOL-LINKED GLUCOSE TRANSLOCASE HOMOLOG"/>
    <property type="match status" value="1"/>
</dbReference>
<dbReference type="InterPro" id="IPR051401">
    <property type="entry name" value="GtrA_CellWall_Glycosyl"/>
</dbReference>
<evidence type="ECO:0000256" key="4">
    <source>
        <dbReference type="ARBA" id="ARBA00022989"/>
    </source>
</evidence>
<evidence type="ECO:0000256" key="6">
    <source>
        <dbReference type="SAM" id="MobiDB-lite"/>
    </source>
</evidence>
<feature type="transmembrane region" description="Helical" evidence="7">
    <location>
        <begin position="36"/>
        <end position="56"/>
    </location>
</feature>
<feature type="transmembrane region" description="Helical" evidence="7">
    <location>
        <begin position="12"/>
        <end position="30"/>
    </location>
</feature>
<comment type="subcellular location">
    <subcellularLocation>
        <location evidence="1">Membrane</location>
        <topology evidence="1">Multi-pass membrane protein</topology>
    </subcellularLocation>
</comment>
<keyword evidence="4 7" id="KW-1133">Transmembrane helix</keyword>
<protein>
    <recommendedName>
        <fullName evidence="8">GtrA/DPMS transmembrane domain-containing protein</fullName>
    </recommendedName>
</protein>
<evidence type="ECO:0000256" key="2">
    <source>
        <dbReference type="ARBA" id="ARBA00009399"/>
    </source>
</evidence>
<feature type="region of interest" description="Disordered" evidence="6">
    <location>
        <begin position="131"/>
        <end position="150"/>
    </location>
</feature>
<evidence type="ECO:0000256" key="1">
    <source>
        <dbReference type="ARBA" id="ARBA00004141"/>
    </source>
</evidence>